<feature type="domain" description="C2H2-type" evidence="8">
    <location>
        <begin position="127"/>
        <end position="154"/>
    </location>
</feature>
<evidence type="ECO:0000256" key="4">
    <source>
        <dbReference type="ARBA" id="ARBA00022771"/>
    </source>
</evidence>
<dbReference type="Gene3D" id="3.30.160.60">
    <property type="entry name" value="Classic Zinc Finger"/>
    <property type="match status" value="3"/>
</dbReference>
<evidence type="ECO:0000313" key="10">
    <source>
        <dbReference type="Proteomes" id="UP000828390"/>
    </source>
</evidence>
<dbReference type="PANTHER" id="PTHR24381">
    <property type="entry name" value="ZINC FINGER PROTEIN"/>
    <property type="match status" value="1"/>
</dbReference>
<gene>
    <name evidence="9" type="ORF">DPMN_120715</name>
</gene>
<dbReference type="SUPFAM" id="SSF57667">
    <property type="entry name" value="beta-beta-alpha zinc fingers"/>
    <property type="match status" value="2"/>
</dbReference>
<keyword evidence="5" id="KW-0862">Zinc</keyword>
<dbReference type="InterPro" id="IPR036236">
    <property type="entry name" value="Znf_C2H2_sf"/>
</dbReference>
<keyword evidence="6" id="KW-0539">Nucleus</keyword>
<dbReference type="EMBL" id="JAIWYP010000005">
    <property type="protein sequence ID" value="KAH3818985.1"/>
    <property type="molecule type" value="Genomic_DNA"/>
</dbReference>
<evidence type="ECO:0000256" key="1">
    <source>
        <dbReference type="ARBA" id="ARBA00004123"/>
    </source>
</evidence>
<dbReference type="Proteomes" id="UP000828390">
    <property type="component" value="Unassembled WGS sequence"/>
</dbReference>
<dbReference type="PANTHER" id="PTHR24381:SF393">
    <property type="entry name" value="CHROMATIN-LINKED ADAPTOR FOR MSL PROTEINS, ISOFORM B"/>
    <property type="match status" value="1"/>
</dbReference>
<dbReference type="SMART" id="SM00355">
    <property type="entry name" value="ZnF_C2H2"/>
    <property type="match status" value="2"/>
</dbReference>
<sequence>MRIHSGERLYKREECGYAYKHEDTLRRETVQSRDTYTCNQSSSLKTHMRIPSEERLYKWEECDYTCNQKTVQSSTLKTTCGYIQEKDHAPVMKKYFEDTHKDTLSRETVQSITWNTHMRIHSGERLYKCEECGYACNQSCELKKHMRIHTEEGLYKCEVCGPQCGKAFKHSGTLTTHEDKYRRETVQSLEKTLDDTFKRETSVNTHEDTFTRKNGCTSANAHDSKLLKFRSPDRFQGANAHGRGRVG</sequence>
<evidence type="ECO:0000256" key="6">
    <source>
        <dbReference type="ARBA" id="ARBA00023242"/>
    </source>
</evidence>
<evidence type="ECO:0000256" key="3">
    <source>
        <dbReference type="ARBA" id="ARBA00022737"/>
    </source>
</evidence>
<protein>
    <recommendedName>
        <fullName evidence="8">C2H2-type domain-containing protein</fullName>
    </recommendedName>
</protein>
<dbReference type="FunFam" id="3.30.160.60:FF:000446">
    <property type="entry name" value="Zinc finger protein"/>
    <property type="match status" value="1"/>
</dbReference>
<evidence type="ECO:0000259" key="8">
    <source>
        <dbReference type="PROSITE" id="PS50157"/>
    </source>
</evidence>
<comment type="subcellular location">
    <subcellularLocation>
        <location evidence="1">Nucleus</location>
    </subcellularLocation>
</comment>
<evidence type="ECO:0000313" key="9">
    <source>
        <dbReference type="EMBL" id="KAH3818985.1"/>
    </source>
</evidence>
<organism evidence="9 10">
    <name type="scientific">Dreissena polymorpha</name>
    <name type="common">Zebra mussel</name>
    <name type="synonym">Mytilus polymorpha</name>
    <dbReference type="NCBI Taxonomy" id="45954"/>
    <lineage>
        <taxon>Eukaryota</taxon>
        <taxon>Metazoa</taxon>
        <taxon>Spiralia</taxon>
        <taxon>Lophotrochozoa</taxon>
        <taxon>Mollusca</taxon>
        <taxon>Bivalvia</taxon>
        <taxon>Autobranchia</taxon>
        <taxon>Heteroconchia</taxon>
        <taxon>Euheterodonta</taxon>
        <taxon>Imparidentia</taxon>
        <taxon>Neoheterodontei</taxon>
        <taxon>Myida</taxon>
        <taxon>Dreissenoidea</taxon>
        <taxon>Dreissenidae</taxon>
        <taxon>Dreissena</taxon>
    </lineage>
</organism>
<comment type="caution">
    <text evidence="9">The sequence shown here is derived from an EMBL/GenBank/DDBJ whole genome shotgun (WGS) entry which is preliminary data.</text>
</comment>
<keyword evidence="2" id="KW-0479">Metal-binding</keyword>
<dbReference type="PROSITE" id="PS00028">
    <property type="entry name" value="ZINC_FINGER_C2H2_1"/>
    <property type="match status" value="1"/>
</dbReference>
<dbReference type="PROSITE" id="PS50157">
    <property type="entry name" value="ZINC_FINGER_C2H2_2"/>
    <property type="match status" value="2"/>
</dbReference>
<keyword evidence="10" id="KW-1185">Reference proteome</keyword>
<dbReference type="AlphaFoldDB" id="A0A9D4GPG7"/>
<name>A0A9D4GPG7_DREPO</name>
<keyword evidence="4 7" id="KW-0863">Zinc-finger</keyword>
<reference evidence="9" key="2">
    <citation type="submission" date="2020-11" db="EMBL/GenBank/DDBJ databases">
        <authorList>
            <person name="McCartney M.A."/>
            <person name="Auch B."/>
            <person name="Kono T."/>
            <person name="Mallez S."/>
            <person name="Becker A."/>
            <person name="Gohl D.M."/>
            <person name="Silverstein K.A.T."/>
            <person name="Koren S."/>
            <person name="Bechman K.B."/>
            <person name="Herman A."/>
            <person name="Abrahante J.E."/>
            <person name="Garbe J."/>
        </authorList>
    </citation>
    <scope>NUCLEOTIDE SEQUENCE</scope>
    <source>
        <strain evidence="9">Duluth1</strain>
        <tissue evidence="9">Whole animal</tissue>
    </source>
</reference>
<dbReference type="Pfam" id="PF00096">
    <property type="entry name" value="zf-C2H2"/>
    <property type="match status" value="1"/>
</dbReference>
<dbReference type="GO" id="GO:0005634">
    <property type="term" value="C:nucleus"/>
    <property type="evidence" value="ECO:0007669"/>
    <property type="project" value="UniProtKB-SubCell"/>
</dbReference>
<proteinExistence type="predicted"/>
<reference evidence="9" key="1">
    <citation type="journal article" date="2019" name="bioRxiv">
        <title>The Genome of the Zebra Mussel, Dreissena polymorpha: A Resource for Invasive Species Research.</title>
        <authorList>
            <person name="McCartney M.A."/>
            <person name="Auch B."/>
            <person name="Kono T."/>
            <person name="Mallez S."/>
            <person name="Zhang Y."/>
            <person name="Obille A."/>
            <person name="Becker A."/>
            <person name="Abrahante J.E."/>
            <person name="Garbe J."/>
            <person name="Badalamenti J.P."/>
            <person name="Herman A."/>
            <person name="Mangelson H."/>
            <person name="Liachko I."/>
            <person name="Sullivan S."/>
            <person name="Sone E.D."/>
            <person name="Koren S."/>
            <person name="Silverstein K.A.T."/>
            <person name="Beckman K.B."/>
            <person name="Gohl D.M."/>
        </authorList>
    </citation>
    <scope>NUCLEOTIDE SEQUENCE</scope>
    <source>
        <strain evidence="9">Duluth1</strain>
        <tissue evidence="9">Whole animal</tissue>
    </source>
</reference>
<dbReference type="GO" id="GO:0000981">
    <property type="term" value="F:DNA-binding transcription factor activity, RNA polymerase II-specific"/>
    <property type="evidence" value="ECO:0007669"/>
    <property type="project" value="TreeGrafter"/>
</dbReference>
<dbReference type="GO" id="GO:0008270">
    <property type="term" value="F:zinc ion binding"/>
    <property type="evidence" value="ECO:0007669"/>
    <property type="project" value="UniProtKB-KW"/>
</dbReference>
<keyword evidence="3" id="KW-0677">Repeat</keyword>
<dbReference type="InterPro" id="IPR013087">
    <property type="entry name" value="Znf_C2H2_type"/>
</dbReference>
<feature type="domain" description="C2H2-type" evidence="8">
    <location>
        <begin position="155"/>
        <end position="192"/>
    </location>
</feature>
<evidence type="ECO:0000256" key="7">
    <source>
        <dbReference type="PROSITE-ProRule" id="PRU00042"/>
    </source>
</evidence>
<evidence type="ECO:0000256" key="5">
    <source>
        <dbReference type="ARBA" id="ARBA00022833"/>
    </source>
</evidence>
<accession>A0A9D4GPG7</accession>
<evidence type="ECO:0000256" key="2">
    <source>
        <dbReference type="ARBA" id="ARBA00022723"/>
    </source>
</evidence>
<dbReference type="GO" id="GO:0000977">
    <property type="term" value="F:RNA polymerase II transcription regulatory region sequence-specific DNA binding"/>
    <property type="evidence" value="ECO:0007669"/>
    <property type="project" value="TreeGrafter"/>
</dbReference>